<dbReference type="RefSeq" id="WP_209750276.1">
    <property type="nucleotide sequence ID" value="NZ_JBHSMH010000021.1"/>
</dbReference>
<accession>A0ABW0LU49</accession>
<evidence type="ECO:0000259" key="2">
    <source>
        <dbReference type="Pfam" id="PF02719"/>
    </source>
</evidence>
<evidence type="ECO:0000256" key="1">
    <source>
        <dbReference type="ARBA" id="ARBA00007430"/>
    </source>
</evidence>
<sequence length="328" mass="35740">MRFQNTIILITGGTGVLGYGLVRQLLPQNPAKIIIYSRNEANQVAMSRVFEDSRISYYIGDVRDKAALSKACEAVDYVFHLAEINHVALCENQPEEALKTNIGGILNLIEVAAANEVKKVIYWSSDKAVPPSSLYGLSKAIGEKLIIHANTFSSAAAFLCVRGGTLFETRHDTVRSIPGSSMEPNGIRFFLHSKDAARLLLKAASIGKGGEVLLPVMPLFRTNDLIEILTGSQLDRAESAVKPVQPQSGETSEDILLSEYERTSTIVYDDDFLIILPAIIPGLKTGYASCPPLTDNSTSANSPILSVDQFRSLLVQNGYIQDIQPGRQ</sequence>
<evidence type="ECO:0000313" key="3">
    <source>
        <dbReference type="EMBL" id="MFC5468836.1"/>
    </source>
</evidence>
<dbReference type="InterPro" id="IPR003869">
    <property type="entry name" value="Polysac_CapD-like"/>
</dbReference>
<gene>
    <name evidence="3" type="ORF">ACFPPD_08880</name>
</gene>
<dbReference type="InterPro" id="IPR036291">
    <property type="entry name" value="NAD(P)-bd_dom_sf"/>
</dbReference>
<comment type="caution">
    <text evidence="3">The sequence shown here is derived from an EMBL/GenBank/DDBJ whole genome shotgun (WGS) entry which is preliminary data.</text>
</comment>
<comment type="similarity">
    <text evidence="1">Belongs to the polysaccharide synthase family.</text>
</comment>
<name>A0ABW0LU49_9BACL</name>
<proteinExistence type="inferred from homology"/>
<dbReference type="Gene3D" id="3.40.50.720">
    <property type="entry name" value="NAD(P)-binding Rossmann-like Domain"/>
    <property type="match status" value="1"/>
</dbReference>
<evidence type="ECO:0000313" key="4">
    <source>
        <dbReference type="Proteomes" id="UP001596105"/>
    </source>
</evidence>
<dbReference type="PANTHER" id="PTHR43318">
    <property type="entry name" value="UDP-N-ACETYLGLUCOSAMINE 4,6-DEHYDRATASE"/>
    <property type="match status" value="1"/>
</dbReference>
<dbReference type="Proteomes" id="UP001596105">
    <property type="component" value="Unassembled WGS sequence"/>
</dbReference>
<dbReference type="EMBL" id="JBHSMH010000021">
    <property type="protein sequence ID" value="MFC5468836.1"/>
    <property type="molecule type" value="Genomic_DNA"/>
</dbReference>
<dbReference type="Pfam" id="PF02719">
    <property type="entry name" value="Polysacc_synt_2"/>
    <property type="match status" value="1"/>
</dbReference>
<feature type="domain" description="Polysaccharide biosynthesis protein CapD-like" evidence="2">
    <location>
        <begin position="8"/>
        <end position="270"/>
    </location>
</feature>
<dbReference type="PANTHER" id="PTHR43318:SF2">
    <property type="entry name" value="UDP-N-ACETYLGLUCOSAMINE 4,6-DEHYDRATASE (INVERTING)"/>
    <property type="match status" value="1"/>
</dbReference>
<dbReference type="InterPro" id="IPR051203">
    <property type="entry name" value="Polysaccharide_Synthase-Rel"/>
</dbReference>
<protein>
    <submittedName>
        <fullName evidence="3">Polysaccharide biosynthesis protein</fullName>
    </submittedName>
</protein>
<dbReference type="SUPFAM" id="SSF51735">
    <property type="entry name" value="NAD(P)-binding Rossmann-fold domains"/>
    <property type="match status" value="1"/>
</dbReference>
<reference evidence="4" key="1">
    <citation type="journal article" date="2019" name="Int. J. Syst. Evol. Microbiol.">
        <title>The Global Catalogue of Microorganisms (GCM) 10K type strain sequencing project: providing services to taxonomists for standard genome sequencing and annotation.</title>
        <authorList>
            <consortium name="The Broad Institute Genomics Platform"/>
            <consortium name="The Broad Institute Genome Sequencing Center for Infectious Disease"/>
            <person name="Wu L."/>
            <person name="Ma J."/>
        </authorList>
    </citation>
    <scope>NUCLEOTIDE SEQUENCE [LARGE SCALE GENOMIC DNA]</scope>
    <source>
        <strain evidence="4">CCUG 57113</strain>
    </source>
</reference>
<organism evidence="3 4">
    <name type="scientific">Cohnella suwonensis</name>
    <dbReference type="NCBI Taxonomy" id="696072"/>
    <lineage>
        <taxon>Bacteria</taxon>
        <taxon>Bacillati</taxon>
        <taxon>Bacillota</taxon>
        <taxon>Bacilli</taxon>
        <taxon>Bacillales</taxon>
        <taxon>Paenibacillaceae</taxon>
        <taxon>Cohnella</taxon>
    </lineage>
</organism>
<keyword evidence="4" id="KW-1185">Reference proteome</keyword>